<feature type="domain" description="Ribosomal RNA small subunit methyltransferase E PUA-like" evidence="14">
    <location>
        <begin position="23"/>
        <end position="66"/>
    </location>
</feature>
<dbReference type="GO" id="GO:0070042">
    <property type="term" value="F:rRNA (uridine-N3-)-methyltransferase activity"/>
    <property type="evidence" value="ECO:0007669"/>
    <property type="project" value="TreeGrafter"/>
</dbReference>
<evidence type="ECO:0000313" key="15">
    <source>
        <dbReference type="EMBL" id="KTC68803.1"/>
    </source>
</evidence>
<evidence type="ECO:0000256" key="1">
    <source>
        <dbReference type="ARBA" id="ARBA00004496"/>
    </source>
</evidence>
<dbReference type="Gene3D" id="2.40.240.20">
    <property type="entry name" value="Hypothetical PUA domain-like, domain 1"/>
    <property type="match status" value="1"/>
</dbReference>
<evidence type="ECO:0000313" key="17">
    <source>
        <dbReference type="Proteomes" id="UP000054735"/>
    </source>
</evidence>
<dbReference type="SUPFAM" id="SSF88697">
    <property type="entry name" value="PUA domain-like"/>
    <property type="match status" value="1"/>
</dbReference>
<protein>
    <recommendedName>
        <fullName evidence="4 12">Ribosomal RNA small subunit methyltransferase E</fullName>
        <ecNumber evidence="3 12">2.1.1.193</ecNumber>
    </recommendedName>
</protein>
<evidence type="ECO:0000256" key="10">
    <source>
        <dbReference type="ARBA" id="ARBA00025699"/>
    </source>
</evidence>
<keyword evidence="17" id="KW-1185">Reference proteome</keyword>
<dbReference type="SUPFAM" id="SSF75217">
    <property type="entry name" value="alpha/beta knot"/>
    <property type="match status" value="1"/>
</dbReference>
<evidence type="ECO:0000256" key="12">
    <source>
        <dbReference type="PIRNR" id="PIRNR015601"/>
    </source>
</evidence>
<dbReference type="EMBL" id="UGNW01000001">
    <property type="protein sequence ID" value="STX33255.1"/>
    <property type="molecule type" value="Genomic_DNA"/>
</dbReference>
<keyword evidence="9 12" id="KW-0949">S-adenosyl-L-methionine</keyword>
<evidence type="ECO:0000256" key="3">
    <source>
        <dbReference type="ARBA" id="ARBA00012328"/>
    </source>
</evidence>
<dbReference type="EMBL" id="LNXT01000044">
    <property type="protein sequence ID" value="KTC68803.1"/>
    <property type="molecule type" value="Genomic_DNA"/>
</dbReference>
<evidence type="ECO:0000256" key="6">
    <source>
        <dbReference type="ARBA" id="ARBA00022552"/>
    </source>
</evidence>
<feature type="domain" description="Ribosomal RNA small subunit methyltransferase E methyltransferase" evidence="13">
    <location>
        <begin position="75"/>
        <end position="236"/>
    </location>
</feature>
<comment type="catalytic activity">
    <reaction evidence="11 12">
        <text>uridine(1498) in 16S rRNA + S-adenosyl-L-methionine = N(3)-methyluridine(1498) in 16S rRNA + S-adenosyl-L-homocysteine + H(+)</text>
        <dbReference type="Rhea" id="RHEA:42920"/>
        <dbReference type="Rhea" id="RHEA-COMP:10283"/>
        <dbReference type="Rhea" id="RHEA-COMP:10284"/>
        <dbReference type="ChEBI" id="CHEBI:15378"/>
        <dbReference type="ChEBI" id="CHEBI:57856"/>
        <dbReference type="ChEBI" id="CHEBI:59789"/>
        <dbReference type="ChEBI" id="CHEBI:65315"/>
        <dbReference type="ChEBI" id="CHEBI:74502"/>
        <dbReference type="EC" id="2.1.1.193"/>
    </reaction>
</comment>
<organism evidence="16 18">
    <name type="scientific">Legionella birminghamensis</name>
    <dbReference type="NCBI Taxonomy" id="28083"/>
    <lineage>
        <taxon>Bacteria</taxon>
        <taxon>Pseudomonadati</taxon>
        <taxon>Pseudomonadota</taxon>
        <taxon>Gammaproteobacteria</taxon>
        <taxon>Legionellales</taxon>
        <taxon>Legionellaceae</taxon>
        <taxon>Legionella</taxon>
    </lineage>
</organism>
<evidence type="ECO:0000256" key="2">
    <source>
        <dbReference type="ARBA" id="ARBA00005528"/>
    </source>
</evidence>
<comment type="subcellular location">
    <subcellularLocation>
        <location evidence="1 12">Cytoplasm</location>
    </subcellularLocation>
</comment>
<dbReference type="InterPro" id="IPR029026">
    <property type="entry name" value="tRNA_m1G_MTases_N"/>
</dbReference>
<keyword evidence="8 12" id="KW-0808">Transferase</keyword>
<evidence type="ECO:0000313" key="18">
    <source>
        <dbReference type="Proteomes" id="UP000255066"/>
    </source>
</evidence>
<keyword evidence="6 12" id="KW-0698">rRNA processing</keyword>
<dbReference type="OrthoDB" id="9815641at2"/>
<dbReference type="PIRSF" id="PIRSF015601">
    <property type="entry name" value="MTase_slr0722"/>
    <property type="match status" value="1"/>
</dbReference>
<dbReference type="Pfam" id="PF20260">
    <property type="entry name" value="PUA_4"/>
    <property type="match status" value="1"/>
</dbReference>
<gene>
    <name evidence="16" type="primary">rsmE</name>
    <name evidence="15" type="ORF">Lbir_2336</name>
    <name evidence="16" type="ORF">NCTC12437_03076</name>
</gene>
<dbReference type="PANTHER" id="PTHR30027:SF3">
    <property type="entry name" value="16S RRNA (URACIL(1498)-N(3))-METHYLTRANSFERASE"/>
    <property type="match status" value="1"/>
</dbReference>
<evidence type="ECO:0000256" key="11">
    <source>
        <dbReference type="ARBA" id="ARBA00047944"/>
    </source>
</evidence>
<dbReference type="Proteomes" id="UP000054735">
    <property type="component" value="Unassembled WGS sequence"/>
</dbReference>
<dbReference type="InterPro" id="IPR046886">
    <property type="entry name" value="RsmE_MTase_dom"/>
</dbReference>
<keyword evidence="5 12" id="KW-0963">Cytoplasm</keyword>
<dbReference type="Proteomes" id="UP000255066">
    <property type="component" value="Unassembled WGS sequence"/>
</dbReference>
<evidence type="ECO:0000256" key="8">
    <source>
        <dbReference type="ARBA" id="ARBA00022679"/>
    </source>
</evidence>
<dbReference type="InterPro" id="IPR046887">
    <property type="entry name" value="RsmE_PUA-like"/>
</dbReference>
<sequence length="242" mass="27062">MRLIRIYQPGQYQVGDVIELSSEAGQHVGVVLRKQPGDRLSLFRGDNLEFEAEIIQAHKKRVMVKLISEQENNRESPLRIHLVQGISKGERMELVVQKAVELGVSSISPVITDYCAVKLDEERMKKKQAQWQNIAISACEQSGRNTIPLIQPICTFNAFLQKMPAGTCFVLSPLATKHLRSYECKERDIRLFIGPEGGFSDDELARLIDKHCAALSLGPRILRTETAAIAALSILQAVWGDL</sequence>
<dbReference type="RefSeq" id="WP_058524344.1">
    <property type="nucleotide sequence ID" value="NZ_CAAAHV010000007.1"/>
</dbReference>
<evidence type="ECO:0000256" key="7">
    <source>
        <dbReference type="ARBA" id="ARBA00022603"/>
    </source>
</evidence>
<evidence type="ECO:0000256" key="4">
    <source>
        <dbReference type="ARBA" id="ARBA00013673"/>
    </source>
</evidence>
<dbReference type="NCBIfam" id="NF008692">
    <property type="entry name" value="PRK11713.1-5"/>
    <property type="match status" value="1"/>
</dbReference>
<dbReference type="GO" id="GO:0070475">
    <property type="term" value="P:rRNA base methylation"/>
    <property type="evidence" value="ECO:0007669"/>
    <property type="project" value="TreeGrafter"/>
</dbReference>
<keyword evidence="7 12" id="KW-0489">Methyltransferase</keyword>
<comment type="similarity">
    <text evidence="2 12">Belongs to the RNA methyltransferase RsmE family.</text>
</comment>
<dbReference type="Pfam" id="PF04452">
    <property type="entry name" value="Methyltrans_RNA"/>
    <property type="match status" value="1"/>
</dbReference>
<dbReference type="InterPro" id="IPR029028">
    <property type="entry name" value="Alpha/beta_knot_MTases"/>
</dbReference>
<evidence type="ECO:0000259" key="13">
    <source>
        <dbReference type="Pfam" id="PF04452"/>
    </source>
</evidence>
<evidence type="ECO:0000259" key="14">
    <source>
        <dbReference type="Pfam" id="PF20260"/>
    </source>
</evidence>
<dbReference type="STRING" id="28083.Lbir_2336"/>
<evidence type="ECO:0000313" key="16">
    <source>
        <dbReference type="EMBL" id="STX33255.1"/>
    </source>
</evidence>
<dbReference type="EC" id="2.1.1.193" evidence="3 12"/>
<dbReference type="AlphaFoldDB" id="A0A378IET8"/>
<name>A0A378IET8_9GAMM</name>
<evidence type="ECO:0000256" key="5">
    <source>
        <dbReference type="ARBA" id="ARBA00022490"/>
    </source>
</evidence>
<dbReference type="CDD" id="cd18084">
    <property type="entry name" value="RsmE-like"/>
    <property type="match status" value="1"/>
</dbReference>
<evidence type="ECO:0000256" key="9">
    <source>
        <dbReference type="ARBA" id="ARBA00022691"/>
    </source>
</evidence>
<reference evidence="16 18" key="2">
    <citation type="submission" date="2018-06" db="EMBL/GenBank/DDBJ databases">
        <authorList>
            <consortium name="Pathogen Informatics"/>
            <person name="Doyle S."/>
        </authorList>
    </citation>
    <scope>NUCLEOTIDE SEQUENCE [LARGE SCALE GENOMIC DNA]</scope>
    <source>
        <strain evidence="16 18">NCTC12437</strain>
    </source>
</reference>
<reference evidence="15 17" key="1">
    <citation type="submission" date="2015-11" db="EMBL/GenBank/DDBJ databases">
        <title>Genomic analysis of 38 Legionella species identifies large and diverse effector repertoires.</title>
        <authorList>
            <person name="Burstein D."/>
            <person name="Amaro F."/>
            <person name="Zusman T."/>
            <person name="Lifshitz Z."/>
            <person name="Cohen O."/>
            <person name="Gilbert J.A."/>
            <person name="Pupko T."/>
            <person name="Shuman H.A."/>
            <person name="Segal G."/>
        </authorList>
    </citation>
    <scope>NUCLEOTIDE SEQUENCE [LARGE SCALE GENOMIC DNA]</scope>
    <source>
        <strain evidence="15 17">CDC#1407-AL-14</strain>
    </source>
</reference>
<accession>A0A378IET8</accession>
<dbReference type="Gene3D" id="3.40.1280.10">
    <property type="match status" value="1"/>
</dbReference>
<dbReference type="InterPro" id="IPR015947">
    <property type="entry name" value="PUA-like_sf"/>
</dbReference>
<dbReference type="InterPro" id="IPR006700">
    <property type="entry name" value="RsmE"/>
</dbReference>
<comment type="function">
    <text evidence="10 12">Specifically methylates the N3 position of the uracil ring of uridine 1498 (m3U1498) in 16S rRNA. Acts on the fully assembled 30S ribosomal subunit.</text>
</comment>
<dbReference type="NCBIfam" id="TIGR00046">
    <property type="entry name" value="RsmE family RNA methyltransferase"/>
    <property type="match status" value="1"/>
</dbReference>
<dbReference type="GO" id="GO:0005737">
    <property type="term" value="C:cytoplasm"/>
    <property type="evidence" value="ECO:0007669"/>
    <property type="project" value="UniProtKB-SubCell"/>
</dbReference>
<dbReference type="PANTHER" id="PTHR30027">
    <property type="entry name" value="RIBOSOMAL RNA SMALL SUBUNIT METHYLTRANSFERASE E"/>
    <property type="match status" value="1"/>
</dbReference>
<proteinExistence type="inferred from homology"/>